<dbReference type="OrthoDB" id="10673977at2759"/>
<sequence>MKNLPKTNNRAQSSIKPFIPATQNAIHQQASTTTIKSARRKESKSSISKKQKKSSESTRDVESKIQSLKSLLRTLADKIETLIQKNHSYILVDTNFLQKAKNLQQVFQPLFDEIMNIYHKFDACTSQDDYCRISLTTLKQISLHVLQRWKEFRALINLIKNDGLKSLTDYVNKQFSKIERDVNSITTRPRKTCSRTGELLKSGQNIIELMSHNKNAIQSMLIDREIMRNAPDLEETQINDLRNFIKIYNDVAFQMFTFSGYMQTELQAFRTDFNTYCGEILCSIHCGFSFEADMKGILETSDSFHDILSDILQAVKLPEIVIREAQEAKILEENMMKSQPSHIFDKIIEFTRDDLLKTDISKAAKLDLFIDNISQQLGLDIEPNEDITVRLQKFGDCFVEKLNLIETQQRETDSYIKKIHAQSEKIQEMIQDRAETMNLHKEEIDGLQEKIANLKDEISQLEKDKKQQFEQLTHQRQIIFQLRHKNNEITCSNFSNQVSQQMSKIMREVEGIENLIPKDEEVQEKKKMDIFVLEKRTNKTNEYESIIRESKRKIKTTIDLPKNLSFPQAIDYFIEEYNKLKNNFNTLTEEHANLCANNNDLQDKYKKLLQDIAESIRKFGGNPDNIDDPEALIRKLYETIENMKRSFDDKIRDAIQKTKLQLRNEMKELLDMMREIVPDSPNENQDNIFVRKFKVILAKYRTLEYNLNKANNLLKVVEKWMNQKTDFQTDGMPQDQSLVMMMKAIDEMPNPLQPVVDRLETELKLARFTFNSVYKRLAEEKKPENDTAPEDLDLVDISSSIQSMIDDVCDNAHAREFIIKQQKEAINSGRETLRNVVSDLAQTLMHNEIIPENMEYEQLLNSLTLLVHEICSPEGNNSFIAIEILNRMTYDARRFIDSQLPPKPSKYIPVMMEQFVKQARTVLTIERLRRPLKELFAQFDFNYSTFDPHTADFLAIRDKIFALHQIVQQTFSAGLIESNVFVVQRLLALTSLFLSSDVALTYNTEPTKSKAKFRDDLDLIQIKLLV</sequence>
<feature type="coiled-coil region" evidence="1">
    <location>
        <begin position="430"/>
        <end position="471"/>
    </location>
</feature>
<reference evidence="3" key="1">
    <citation type="submission" date="2006-10" db="EMBL/GenBank/DDBJ databases">
        <authorList>
            <person name="Amadeo P."/>
            <person name="Zhao Q."/>
            <person name="Wortman J."/>
            <person name="Fraser-Liggett C."/>
            <person name="Carlton J."/>
        </authorList>
    </citation>
    <scope>NUCLEOTIDE SEQUENCE</scope>
    <source>
        <strain evidence="3">G3</strain>
    </source>
</reference>
<accession>A2E3S5</accession>
<dbReference type="SMR" id="A2E3S5"/>
<evidence type="ECO:0000313" key="4">
    <source>
        <dbReference type="Proteomes" id="UP000001542"/>
    </source>
</evidence>
<dbReference type="InParanoid" id="A2E3S5"/>
<evidence type="ECO:0000256" key="2">
    <source>
        <dbReference type="SAM" id="MobiDB-lite"/>
    </source>
</evidence>
<dbReference type="RefSeq" id="XP_001324936.1">
    <property type="nucleotide sequence ID" value="XM_001324901.1"/>
</dbReference>
<feature type="compositionally biased region" description="Basic residues" evidence="2">
    <location>
        <begin position="37"/>
        <end position="52"/>
    </location>
</feature>
<dbReference type="VEuPathDB" id="TrichDB:TVAG_117350"/>
<dbReference type="Proteomes" id="UP000001542">
    <property type="component" value="Unassembled WGS sequence"/>
</dbReference>
<dbReference type="KEGG" id="tva:4770681"/>
<dbReference type="VEuPathDB" id="TrichDB:TVAGG3_0507360"/>
<organism evidence="3 4">
    <name type="scientific">Trichomonas vaginalis (strain ATCC PRA-98 / G3)</name>
    <dbReference type="NCBI Taxonomy" id="412133"/>
    <lineage>
        <taxon>Eukaryota</taxon>
        <taxon>Metamonada</taxon>
        <taxon>Parabasalia</taxon>
        <taxon>Trichomonadida</taxon>
        <taxon>Trichomonadidae</taxon>
        <taxon>Trichomonas</taxon>
    </lineage>
</organism>
<keyword evidence="4" id="KW-1185">Reference proteome</keyword>
<feature type="compositionally biased region" description="Polar residues" evidence="2">
    <location>
        <begin position="1"/>
        <end position="34"/>
    </location>
</feature>
<dbReference type="AlphaFoldDB" id="A2E3S5"/>
<keyword evidence="1" id="KW-0175">Coiled coil</keyword>
<dbReference type="EMBL" id="DS113297">
    <property type="protein sequence ID" value="EAY12713.1"/>
    <property type="molecule type" value="Genomic_DNA"/>
</dbReference>
<evidence type="ECO:0000256" key="1">
    <source>
        <dbReference type="SAM" id="Coils"/>
    </source>
</evidence>
<feature type="region of interest" description="Disordered" evidence="2">
    <location>
        <begin position="1"/>
        <end position="59"/>
    </location>
</feature>
<name>A2E3S5_TRIV3</name>
<reference evidence="3" key="2">
    <citation type="journal article" date="2007" name="Science">
        <title>Draft genome sequence of the sexually transmitted pathogen Trichomonas vaginalis.</title>
        <authorList>
            <person name="Carlton J.M."/>
            <person name="Hirt R.P."/>
            <person name="Silva J.C."/>
            <person name="Delcher A.L."/>
            <person name="Schatz M."/>
            <person name="Zhao Q."/>
            <person name="Wortman J.R."/>
            <person name="Bidwell S.L."/>
            <person name="Alsmark U.C.M."/>
            <person name="Besteiro S."/>
            <person name="Sicheritz-Ponten T."/>
            <person name="Noel C.J."/>
            <person name="Dacks J.B."/>
            <person name="Foster P.G."/>
            <person name="Simillion C."/>
            <person name="Van de Peer Y."/>
            <person name="Miranda-Saavedra D."/>
            <person name="Barton G.J."/>
            <person name="Westrop G.D."/>
            <person name="Mueller S."/>
            <person name="Dessi D."/>
            <person name="Fiori P.L."/>
            <person name="Ren Q."/>
            <person name="Paulsen I."/>
            <person name="Zhang H."/>
            <person name="Bastida-Corcuera F.D."/>
            <person name="Simoes-Barbosa A."/>
            <person name="Brown M.T."/>
            <person name="Hayes R.D."/>
            <person name="Mukherjee M."/>
            <person name="Okumura C.Y."/>
            <person name="Schneider R."/>
            <person name="Smith A.J."/>
            <person name="Vanacova S."/>
            <person name="Villalvazo M."/>
            <person name="Haas B.J."/>
            <person name="Pertea M."/>
            <person name="Feldblyum T.V."/>
            <person name="Utterback T.R."/>
            <person name="Shu C.L."/>
            <person name="Osoegawa K."/>
            <person name="de Jong P.J."/>
            <person name="Hrdy I."/>
            <person name="Horvathova L."/>
            <person name="Zubacova Z."/>
            <person name="Dolezal P."/>
            <person name="Malik S.B."/>
            <person name="Logsdon J.M. Jr."/>
            <person name="Henze K."/>
            <person name="Gupta A."/>
            <person name="Wang C.C."/>
            <person name="Dunne R.L."/>
            <person name="Upcroft J.A."/>
            <person name="Upcroft P."/>
            <person name="White O."/>
            <person name="Salzberg S.L."/>
            <person name="Tang P."/>
            <person name="Chiu C.-H."/>
            <person name="Lee Y.-S."/>
            <person name="Embley T.M."/>
            <person name="Coombs G.H."/>
            <person name="Mottram J.C."/>
            <person name="Tachezy J."/>
            <person name="Fraser-Liggett C.M."/>
            <person name="Johnson P.J."/>
        </authorList>
    </citation>
    <scope>NUCLEOTIDE SEQUENCE [LARGE SCALE GENOMIC DNA]</scope>
    <source>
        <strain evidence="3">G3</strain>
    </source>
</reference>
<gene>
    <name evidence="3" type="ORF">TVAG_117350</name>
</gene>
<protein>
    <submittedName>
        <fullName evidence="3">Uncharacterized protein</fullName>
    </submittedName>
</protein>
<feature type="coiled-coil region" evidence="1">
    <location>
        <begin position="570"/>
        <end position="618"/>
    </location>
</feature>
<proteinExistence type="predicted"/>
<evidence type="ECO:0000313" key="3">
    <source>
        <dbReference type="EMBL" id="EAY12713.1"/>
    </source>
</evidence>